<dbReference type="RefSeq" id="WP_209987495.1">
    <property type="nucleotide sequence ID" value="NZ_JBHUKY010000019.1"/>
</dbReference>
<feature type="domain" description="Major facilitator superfamily (MFS) profile" evidence="8">
    <location>
        <begin position="25"/>
        <end position="394"/>
    </location>
</feature>
<feature type="transmembrane region" description="Helical" evidence="7">
    <location>
        <begin position="284"/>
        <end position="302"/>
    </location>
</feature>
<dbReference type="InterPro" id="IPR050189">
    <property type="entry name" value="MFS_Efflux_Transporters"/>
</dbReference>
<evidence type="ECO:0000313" key="10">
    <source>
        <dbReference type="Proteomes" id="UP001597448"/>
    </source>
</evidence>
<feature type="transmembrane region" description="Helical" evidence="7">
    <location>
        <begin position="116"/>
        <end position="137"/>
    </location>
</feature>
<comment type="subcellular location">
    <subcellularLocation>
        <location evidence="1">Cell membrane</location>
        <topology evidence="1">Multi-pass membrane protein</topology>
    </subcellularLocation>
</comment>
<dbReference type="CDD" id="cd17324">
    <property type="entry name" value="MFS_NepI_like"/>
    <property type="match status" value="1"/>
</dbReference>
<feature type="transmembrane region" description="Helical" evidence="7">
    <location>
        <begin position="21"/>
        <end position="48"/>
    </location>
</feature>
<dbReference type="Proteomes" id="UP001597448">
    <property type="component" value="Unassembled WGS sequence"/>
</dbReference>
<dbReference type="PANTHER" id="PTHR43124:SF3">
    <property type="entry name" value="CHLORAMPHENICOL EFFLUX PUMP RV0191"/>
    <property type="match status" value="1"/>
</dbReference>
<keyword evidence="4 7" id="KW-0812">Transmembrane</keyword>
<dbReference type="InterPro" id="IPR020846">
    <property type="entry name" value="MFS_dom"/>
</dbReference>
<protein>
    <submittedName>
        <fullName evidence="9">MFS transporter</fullName>
    </submittedName>
</protein>
<evidence type="ECO:0000256" key="4">
    <source>
        <dbReference type="ARBA" id="ARBA00022692"/>
    </source>
</evidence>
<keyword evidence="3" id="KW-1003">Cell membrane</keyword>
<sequence>MSSGTIASPQQSPTPPVPERLPWAGLIALAMTGFICILTETIPAGLLLQISTGLGVTEAMAGQLVTLYALGSLLAAIPLTTVTRGWRRRPLLLLCILGFLVFNTVTAVSSSYPLTLAARFFAGVCAGVLWGMIAGYARRMVPEQLKGRAMAIAMAGTPLALALGVPAGTFLGDLAGWRNIFGVLSLFALLLTLWILWKLPDYPGEAADKRLPLNKVFTSPGVRPILFVVLAWVLAHNILYTYIAPYLTQAGLSGRVDLVLLIFGITALLGIWLTGVWIDRHLRLLVLISLTAFALASVLLSLGSGKPVVIYLVAAVWGLTFGGAATLLQTAIATAGGESADVAQSMLVTAWNLAIGGGGIAGGILLETTGVVSFPWALFVLLALSVWIVRRSRTHGFPPGTEDIQRNK</sequence>
<feature type="transmembrane region" description="Helical" evidence="7">
    <location>
        <begin position="308"/>
        <end position="333"/>
    </location>
</feature>
<comment type="caution">
    <text evidence="9">The sequence shown here is derived from an EMBL/GenBank/DDBJ whole genome shotgun (WGS) entry which is preliminary data.</text>
</comment>
<keyword evidence="5 7" id="KW-1133">Transmembrane helix</keyword>
<evidence type="ECO:0000259" key="8">
    <source>
        <dbReference type="PROSITE" id="PS50850"/>
    </source>
</evidence>
<evidence type="ECO:0000256" key="1">
    <source>
        <dbReference type="ARBA" id="ARBA00004651"/>
    </source>
</evidence>
<dbReference type="PANTHER" id="PTHR43124">
    <property type="entry name" value="PURINE EFFLUX PUMP PBUE"/>
    <property type="match status" value="1"/>
</dbReference>
<accession>A0ABW5F4N1</accession>
<dbReference type="InterPro" id="IPR036259">
    <property type="entry name" value="MFS_trans_sf"/>
</dbReference>
<dbReference type="Pfam" id="PF07690">
    <property type="entry name" value="MFS_1"/>
    <property type="match status" value="1"/>
</dbReference>
<feature type="transmembrane region" description="Helical" evidence="7">
    <location>
        <begin position="372"/>
        <end position="389"/>
    </location>
</feature>
<evidence type="ECO:0000256" key="7">
    <source>
        <dbReference type="SAM" id="Phobius"/>
    </source>
</evidence>
<reference evidence="10" key="1">
    <citation type="journal article" date="2019" name="Int. J. Syst. Evol. Microbiol.">
        <title>The Global Catalogue of Microorganisms (GCM) 10K type strain sequencing project: providing services to taxonomists for standard genome sequencing and annotation.</title>
        <authorList>
            <consortium name="The Broad Institute Genomics Platform"/>
            <consortium name="The Broad Institute Genome Sequencing Center for Infectious Disease"/>
            <person name="Wu L."/>
            <person name="Ma J."/>
        </authorList>
    </citation>
    <scope>NUCLEOTIDE SEQUENCE [LARGE SCALE GENOMIC DNA]</scope>
    <source>
        <strain evidence="10">CCM 8725</strain>
    </source>
</reference>
<feature type="transmembrane region" description="Helical" evidence="7">
    <location>
        <begin position="180"/>
        <end position="200"/>
    </location>
</feature>
<feature type="transmembrane region" description="Helical" evidence="7">
    <location>
        <begin position="60"/>
        <end position="79"/>
    </location>
</feature>
<feature type="transmembrane region" description="Helical" evidence="7">
    <location>
        <begin position="221"/>
        <end position="243"/>
    </location>
</feature>
<proteinExistence type="predicted"/>
<dbReference type="PROSITE" id="PS50850">
    <property type="entry name" value="MFS"/>
    <property type="match status" value="1"/>
</dbReference>
<keyword evidence="10" id="KW-1185">Reference proteome</keyword>
<feature type="transmembrane region" description="Helical" evidence="7">
    <location>
        <begin position="258"/>
        <end position="277"/>
    </location>
</feature>
<evidence type="ECO:0000256" key="5">
    <source>
        <dbReference type="ARBA" id="ARBA00022989"/>
    </source>
</evidence>
<evidence type="ECO:0000256" key="3">
    <source>
        <dbReference type="ARBA" id="ARBA00022475"/>
    </source>
</evidence>
<dbReference type="SUPFAM" id="SSF103473">
    <property type="entry name" value="MFS general substrate transporter"/>
    <property type="match status" value="1"/>
</dbReference>
<dbReference type="InterPro" id="IPR011701">
    <property type="entry name" value="MFS"/>
</dbReference>
<feature type="transmembrane region" description="Helical" evidence="7">
    <location>
        <begin position="345"/>
        <end position="366"/>
    </location>
</feature>
<evidence type="ECO:0000256" key="6">
    <source>
        <dbReference type="ARBA" id="ARBA00023136"/>
    </source>
</evidence>
<feature type="transmembrane region" description="Helical" evidence="7">
    <location>
        <begin position="149"/>
        <end position="168"/>
    </location>
</feature>
<keyword evidence="2" id="KW-0813">Transport</keyword>
<name>A0ABW5F4N1_9BACL</name>
<evidence type="ECO:0000313" key="9">
    <source>
        <dbReference type="EMBL" id="MFD2409998.1"/>
    </source>
</evidence>
<organism evidence="9 10">
    <name type="scientific">Paenibacillus rhizoplanae</name>
    <dbReference type="NCBI Taxonomy" id="1917181"/>
    <lineage>
        <taxon>Bacteria</taxon>
        <taxon>Bacillati</taxon>
        <taxon>Bacillota</taxon>
        <taxon>Bacilli</taxon>
        <taxon>Bacillales</taxon>
        <taxon>Paenibacillaceae</taxon>
        <taxon>Paenibacillus</taxon>
    </lineage>
</organism>
<gene>
    <name evidence="9" type="ORF">ACFSX3_08965</name>
</gene>
<keyword evidence="6 7" id="KW-0472">Membrane</keyword>
<feature type="transmembrane region" description="Helical" evidence="7">
    <location>
        <begin position="91"/>
        <end position="110"/>
    </location>
</feature>
<dbReference type="Gene3D" id="1.20.1250.20">
    <property type="entry name" value="MFS general substrate transporter like domains"/>
    <property type="match status" value="1"/>
</dbReference>
<evidence type="ECO:0000256" key="2">
    <source>
        <dbReference type="ARBA" id="ARBA00022448"/>
    </source>
</evidence>
<dbReference type="EMBL" id="JBHUKY010000019">
    <property type="protein sequence ID" value="MFD2409998.1"/>
    <property type="molecule type" value="Genomic_DNA"/>
</dbReference>